<evidence type="ECO:0000256" key="4">
    <source>
        <dbReference type="SAM" id="MobiDB-lite"/>
    </source>
</evidence>
<keyword evidence="3" id="KW-0804">Transcription</keyword>
<dbReference type="Gene3D" id="3.30.450.40">
    <property type="match status" value="1"/>
</dbReference>
<proteinExistence type="predicted"/>
<sequence length="278" mass="29602">MTETGAPPGVTESSGTTRSTSDEEGGGGRIRSVARAVEVLARFDEDTLSWTVSDLARATGLPKTTLVRMVDTLEQTGMLWLRPDGQITVGAGLLRWARLARAAWELPEPVMQAMRRLADECGETTSFYVRQGPHRMCVAQQEGPQTLRQVVRIGDRLPLWAGASSKVLLTGAPDEVVEAAAVNSPYGPGYIAQLREQVEQTRANGYAVTHGERENGVSGIAAPILGGEGHLIAALALGGPTTRFTPERVSRLVTAVTAAAHWISGLRLAATFPPPEDG</sequence>
<dbReference type="PROSITE" id="PS51078">
    <property type="entry name" value="ICLR_ED"/>
    <property type="match status" value="1"/>
</dbReference>
<dbReference type="InterPro" id="IPR014757">
    <property type="entry name" value="Tscrpt_reg_IclR_C"/>
</dbReference>
<dbReference type="Pfam" id="PF09339">
    <property type="entry name" value="HTH_IclR"/>
    <property type="match status" value="1"/>
</dbReference>
<dbReference type="InterPro" id="IPR036390">
    <property type="entry name" value="WH_DNA-bd_sf"/>
</dbReference>
<dbReference type="PANTHER" id="PTHR30136:SF24">
    <property type="entry name" value="HTH-TYPE TRANSCRIPTIONAL REPRESSOR ALLR"/>
    <property type="match status" value="1"/>
</dbReference>
<reference evidence="7 8" key="1">
    <citation type="submission" date="2013-07" db="EMBL/GenBank/DDBJ databases">
        <authorList>
            <consortium name="DOE Joint Genome Institute"/>
            <person name="Reeve W."/>
            <person name="Huntemann M."/>
            <person name="Han J."/>
            <person name="Chen A."/>
            <person name="Kyrpides N."/>
            <person name="Mavromatis K."/>
            <person name="Markowitz V."/>
            <person name="Palaniappan K."/>
            <person name="Ivanova N."/>
            <person name="Schaumberg A."/>
            <person name="Pati A."/>
            <person name="Liolios K."/>
            <person name="Nordberg H.P."/>
            <person name="Cantor M.N."/>
            <person name="Hua S.X."/>
            <person name="Woyke T."/>
        </authorList>
    </citation>
    <scope>NUCLEOTIDE SEQUENCE [LARGE SCALE GENOMIC DNA]</scope>
    <source>
        <strain evidence="7 8">DSM 43889</strain>
    </source>
</reference>
<evidence type="ECO:0000256" key="2">
    <source>
        <dbReference type="ARBA" id="ARBA00023125"/>
    </source>
</evidence>
<keyword evidence="2" id="KW-0238">DNA-binding</keyword>
<dbReference type="PROSITE" id="PS51077">
    <property type="entry name" value="HTH_ICLR"/>
    <property type="match status" value="1"/>
</dbReference>
<feature type="domain" description="HTH iclR-type" evidence="5">
    <location>
        <begin position="30"/>
        <end position="91"/>
    </location>
</feature>
<evidence type="ECO:0000313" key="7">
    <source>
        <dbReference type="EMBL" id="MCP2331160.1"/>
    </source>
</evidence>
<comment type="caution">
    <text evidence="7">The sequence shown here is derived from an EMBL/GenBank/DDBJ whole genome shotgun (WGS) entry which is preliminary data.</text>
</comment>
<feature type="domain" description="IclR-ED" evidence="6">
    <location>
        <begin position="92"/>
        <end position="269"/>
    </location>
</feature>
<feature type="region of interest" description="Disordered" evidence="4">
    <location>
        <begin position="1"/>
        <end position="30"/>
    </location>
</feature>
<dbReference type="PANTHER" id="PTHR30136">
    <property type="entry name" value="HELIX-TURN-HELIX TRANSCRIPTIONAL REGULATOR, ICLR FAMILY"/>
    <property type="match status" value="1"/>
</dbReference>
<name>A0ABT1JF90_ACTCY</name>
<dbReference type="SUPFAM" id="SSF46785">
    <property type="entry name" value="Winged helix' DNA-binding domain"/>
    <property type="match status" value="1"/>
</dbReference>
<evidence type="ECO:0000259" key="6">
    <source>
        <dbReference type="PROSITE" id="PS51078"/>
    </source>
</evidence>
<accession>A0ABT1JF90</accession>
<gene>
    <name evidence="7" type="ORF">G443_001430</name>
</gene>
<keyword evidence="1" id="KW-0805">Transcription regulation</keyword>
<dbReference type="Pfam" id="PF01614">
    <property type="entry name" value="IclR_C"/>
    <property type="match status" value="1"/>
</dbReference>
<evidence type="ECO:0000259" key="5">
    <source>
        <dbReference type="PROSITE" id="PS51077"/>
    </source>
</evidence>
<dbReference type="RefSeq" id="WP_016700244.1">
    <property type="nucleotide sequence ID" value="NZ_AUBJ02000001.1"/>
</dbReference>
<dbReference type="InterPro" id="IPR050707">
    <property type="entry name" value="HTH_MetabolicPath_Reg"/>
</dbReference>
<dbReference type="InterPro" id="IPR029016">
    <property type="entry name" value="GAF-like_dom_sf"/>
</dbReference>
<dbReference type="Proteomes" id="UP000791080">
    <property type="component" value="Unassembled WGS sequence"/>
</dbReference>
<dbReference type="SMART" id="SM00346">
    <property type="entry name" value="HTH_ICLR"/>
    <property type="match status" value="1"/>
</dbReference>
<dbReference type="InterPro" id="IPR005471">
    <property type="entry name" value="Tscrpt_reg_IclR_N"/>
</dbReference>
<dbReference type="SUPFAM" id="SSF55781">
    <property type="entry name" value="GAF domain-like"/>
    <property type="match status" value="1"/>
</dbReference>
<evidence type="ECO:0000313" key="8">
    <source>
        <dbReference type="Proteomes" id="UP000791080"/>
    </source>
</evidence>
<keyword evidence="8" id="KW-1185">Reference proteome</keyword>
<evidence type="ECO:0000256" key="1">
    <source>
        <dbReference type="ARBA" id="ARBA00023015"/>
    </source>
</evidence>
<protein>
    <submittedName>
        <fullName evidence="7">Transcriptional regulator, IclR family</fullName>
    </submittedName>
</protein>
<evidence type="ECO:0000256" key="3">
    <source>
        <dbReference type="ARBA" id="ARBA00023163"/>
    </source>
</evidence>
<dbReference type="Gene3D" id="1.10.10.10">
    <property type="entry name" value="Winged helix-like DNA-binding domain superfamily/Winged helix DNA-binding domain"/>
    <property type="match status" value="1"/>
</dbReference>
<organism evidence="7 8">
    <name type="scientific">Actinoalloteichus caeruleus DSM 43889</name>
    <dbReference type="NCBI Taxonomy" id="1120930"/>
    <lineage>
        <taxon>Bacteria</taxon>
        <taxon>Bacillati</taxon>
        <taxon>Actinomycetota</taxon>
        <taxon>Actinomycetes</taxon>
        <taxon>Pseudonocardiales</taxon>
        <taxon>Pseudonocardiaceae</taxon>
        <taxon>Actinoalloteichus</taxon>
        <taxon>Actinoalloteichus cyanogriseus</taxon>
    </lineage>
</organism>
<dbReference type="EMBL" id="AUBJ02000001">
    <property type="protein sequence ID" value="MCP2331160.1"/>
    <property type="molecule type" value="Genomic_DNA"/>
</dbReference>
<dbReference type="InterPro" id="IPR036388">
    <property type="entry name" value="WH-like_DNA-bd_sf"/>
</dbReference>
<reference evidence="7 8" key="2">
    <citation type="submission" date="2022-06" db="EMBL/GenBank/DDBJ databases">
        <title>Genomic Encyclopedia of Type Strains, Phase I: the one thousand microbial genomes (KMG-I) project.</title>
        <authorList>
            <person name="Kyrpides N."/>
        </authorList>
    </citation>
    <scope>NUCLEOTIDE SEQUENCE [LARGE SCALE GENOMIC DNA]</scope>
    <source>
        <strain evidence="7 8">DSM 43889</strain>
    </source>
</reference>